<accession>A0ABD5RN43</accession>
<comment type="caution">
    <text evidence="1">The sequence shown here is derived from an EMBL/GenBank/DDBJ whole genome shotgun (WGS) entry which is preliminary data.</text>
</comment>
<dbReference type="Proteomes" id="UP001596099">
    <property type="component" value="Unassembled WGS sequence"/>
</dbReference>
<evidence type="ECO:0008006" key="3">
    <source>
        <dbReference type="Google" id="ProtNLM"/>
    </source>
</evidence>
<evidence type="ECO:0000313" key="2">
    <source>
        <dbReference type="Proteomes" id="UP001596099"/>
    </source>
</evidence>
<dbReference type="EMBL" id="JBHSQH010000001">
    <property type="protein sequence ID" value="MFC5971659.1"/>
    <property type="molecule type" value="Genomic_DNA"/>
</dbReference>
<dbReference type="RefSeq" id="WP_247414548.1">
    <property type="nucleotide sequence ID" value="NZ_JALLGW010000001.1"/>
</dbReference>
<sequence>MDLDVGTARVVYETPDGVERTEVDNEHVAFVDEHWVIVRPNIDDDEGTVTRIPRDRVYAVERSTSEVEAKAKSLLDEATSKLG</sequence>
<keyword evidence="2" id="KW-1185">Reference proteome</keyword>
<proteinExistence type="predicted"/>
<organism evidence="1 2">
    <name type="scientific">Halomarina salina</name>
    <dbReference type="NCBI Taxonomy" id="1872699"/>
    <lineage>
        <taxon>Archaea</taxon>
        <taxon>Methanobacteriati</taxon>
        <taxon>Methanobacteriota</taxon>
        <taxon>Stenosarchaea group</taxon>
        <taxon>Halobacteria</taxon>
        <taxon>Halobacteriales</taxon>
        <taxon>Natronomonadaceae</taxon>
        <taxon>Halomarina</taxon>
    </lineage>
</organism>
<reference evidence="1 2" key="1">
    <citation type="journal article" date="2019" name="Int. J. Syst. Evol. Microbiol.">
        <title>The Global Catalogue of Microorganisms (GCM) 10K type strain sequencing project: providing services to taxonomists for standard genome sequencing and annotation.</title>
        <authorList>
            <consortium name="The Broad Institute Genomics Platform"/>
            <consortium name="The Broad Institute Genome Sequencing Center for Infectious Disease"/>
            <person name="Wu L."/>
            <person name="Ma J."/>
        </authorList>
    </citation>
    <scope>NUCLEOTIDE SEQUENCE [LARGE SCALE GENOMIC DNA]</scope>
    <source>
        <strain evidence="1 2">CGMCC 1.12543</strain>
    </source>
</reference>
<protein>
    <recommendedName>
        <fullName evidence="3">DUF3006 domain-containing protein</fullName>
    </recommendedName>
</protein>
<gene>
    <name evidence="1" type="ORF">ACFPYI_09980</name>
</gene>
<evidence type="ECO:0000313" key="1">
    <source>
        <dbReference type="EMBL" id="MFC5971659.1"/>
    </source>
</evidence>
<name>A0ABD5RN43_9EURY</name>
<dbReference type="AlphaFoldDB" id="A0ABD5RN43"/>